<evidence type="ECO:0000313" key="2">
    <source>
        <dbReference type="EMBL" id="QHU21005.1"/>
    </source>
</evidence>
<sequence length="1301" mass="140966">MSILIGGINPLSGVNSTNKERINLTSTTQSNLIILQTSLPSANIEFGSSLIFGRSNDYFYFTKNNINQFIISSNTIIAYPPTYINNNLYVSNDAFFSTSATVNNSLNAKNVFTSNIQVNIPYNKTDANINSYFNVYDKLNSNIFNLTSDGSINISGNAAMVSASVSNDFNAGTITSAFWYNPQWLKDTSLDHKSANYQRIQLSYIDKIIYLYSSTNIVGDLVVTGKINLTNVISPLIVSTSNLSAPLLHLSNYQIPVAPTLYISHDSSRTNCNIIEVSINTSNSGQFPALNMNSQGIMTIGPISNNTYNTKGIFNINSDPQYGSSAYSPVSNIVSIVGPSNILLIDNSLNIGIGTTYPKNRLHIYKNSTSDSRSDSNSFIGLYADSMNASPFMVASFNNIPVYHINSNGGLTVGNINPDPSWNINVANNIQSPIIQTSKIVAPPSSISGGVCNISFDGTSMSNILTINASNININNLTTTSTLITDYFSANRFSIQGLNINIMNNIGVFNIYQPISWFSSSNICLSFNQSDIQTPANMTSDGRLKIITETPAINGAMSVGIYVKGVTDNSIRISSQGNPNFELFRKDTNDVIKSQTSLGIDSGNIFYINYQLPGPISTPQIQITNNGTFLSSTIQITPNGKMGIYSSLNINVPPVLQYNFQVIGKTLFTNNNATPILFVDGNTTNNVGIGTLTPSYNLHVNGTCFISNTIYVTNLISTGTIQINNTSSLNVDASTKFTSTVQLLGKVGVNNTSPNPIYSMDIIGDININGSIIQNGVVNIPNPYGQSDNGTGINTFKDLGIGIVNPLAQLHVNGNTLISCPFFYIPTPNSTPNAPLLLPSYSNFIRINGNPVNTFIYTVGSSTMNNILNVFDGSPNNTSAWSSIAGYSTVDGSWVGSSANNINPPANNSTYPGQTIVDGNTVNGHWIQVKSSYALTYSAVSIAVPYYGPGNYPSGTPYSLQIVGSHDGINWTLLKIPDDNALYNQGIQWMRPASLSSLNTYTTFAVSKNNASFEYIRVIFTRINISDSVTNFVTITDMFLTVSPTSMYFNNGLSIGTSSNARQSIDIQNGNIIVNNGNIGIGTLNPIKPLHVLGTTSLMGNTGVCNINPFYTLDVYGDINFTGTFYQNSSRFISSQWISSNQSTSMRNTDIYILNNVGIGTTAPMSNLHVEGTSYFNGNAVYQSNLSIFGTLFTRGNIASTSDRSLKTDLIIINDPLEKIGKLNGYTYKRLDTNVIESGLIAQDLITVMPELVNRDTSDLLSISYGNMAGLFVEAIKTLTARVNTLELEILEFKRRGAENR</sequence>
<protein>
    <recommendedName>
        <fullName evidence="1">Peptidase S74 domain-containing protein</fullName>
    </recommendedName>
</protein>
<accession>A0A6C0KSS0</accession>
<evidence type="ECO:0000259" key="1">
    <source>
        <dbReference type="PROSITE" id="PS51688"/>
    </source>
</evidence>
<name>A0A6C0KSS0_9ZZZZ</name>
<feature type="domain" description="Peptidase S74" evidence="1">
    <location>
        <begin position="1202"/>
        <end position="1290"/>
    </location>
</feature>
<dbReference type="InterPro" id="IPR030392">
    <property type="entry name" value="S74_ICA"/>
</dbReference>
<organism evidence="2">
    <name type="scientific">viral metagenome</name>
    <dbReference type="NCBI Taxonomy" id="1070528"/>
    <lineage>
        <taxon>unclassified sequences</taxon>
        <taxon>metagenomes</taxon>
        <taxon>organismal metagenomes</taxon>
    </lineage>
</organism>
<dbReference type="PROSITE" id="PS51688">
    <property type="entry name" value="ICA"/>
    <property type="match status" value="1"/>
</dbReference>
<proteinExistence type="predicted"/>
<dbReference type="EMBL" id="MN740977">
    <property type="protein sequence ID" value="QHU21005.1"/>
    <property type="molecule type" value="Genomic_DNA"/>
</dbReference>
<dbReference type="Pfam" id="PF13884">
    <property type="entry name" value="Peptidase_S74"/>
    <property type="match status" value="1"/>
</dbReference>
<reference evidence="2" key="1">
    <citation type="journal article" date="2020" name="Nature">
        <title>Giant virus diversity and host interactions through global metagenomics.</title>
        <authorList>
            <person name="Schulz F."/>
            <person name="Roux S."/>
            <person name="Paez-Espino D."/>
            <person name="Jungbluth S."/>
            <person name="Walsh D.A."/>
            <person name="Denef V.J."/>
            <person name="McMahon K.D."/>
            <person name="Konstantinidis K.T."/>
            <person name="Eloe-Fadrosh E.A."/>
            <person name="Kyrpides N.C."/>
            <person name="Woyke T."/>
        </authorList>
    </citation>
    <scope>NUCLEOTIDE SEQUENCE</scope>
    <source>
        <strain evidence="2">GVMAG-S-3300013094-100</strain>
    </source>
</reference>